<sequence length="57" mass="6736">MFLLAHSQRSHSVISFYIFSEMVNLPKLDAPNIQQYQKLKGQMPLRSRRFVPDLKTE</sequence>
<keyword evidence="1" id="KW-0614">Plasmid</keyword>
<evidence type="ECO:0000313" key="2">
    <source>
        <dbReference type="Proteomes" id="UP000232003"/>
    </source>
</evidence>
<gene>
    <name evidence="1" type="ORF">COO91_09322</name>
</gene>
<organism evidence="1 2">
    <name type="scientific">Nostoc flagelliforme CCNUN1</name>
    <dbReference type="NCBI Taxonomy" id="2038116"/>
    <lineage>
        <taxon>Bacteria</taxon>
        <taxon>Bacillati</taxon>
        <taxon>Cyanobacteriota</taxon>
        <taxon>Cyanophyceae</taxon>
        <taxon>Nostocales</taxon>
        <taxon>Nostocaceae</taxon>
        <taxon>Nostoc</taxon>
    </lineage>
</organism>
<geneLocation type="plasmid" evidence="2">
    <name>pnfsy03</name>
</geneLocation>
<dbReference type="EMBL" id="CP024788">
    <property type="protein sequence ID" value="AUB43151.1"/>
    <property type="molecule type" value="Genomic_DNA"/>
</dbReference>
<reference evidence="1 2" key="1">
    <citation type="submission" date="2017-11" db="EMBL/GenBank/DDBJ databases">
        <title>Complete genome of a free-living desiccation-tolerant cyanobacterium and its photosynthetic adaptation to extreme terrestrial habitat.</title>
        <authorList>
            <person name="Shang J."/>
        </authorList>
    </citation>
    <scope>NUCLEOTIDE SEQUENCE [LARGE SCALE GENOMIC DNA]</scope>
    <source>
        <strain evidence="1 2">CCNUN1</strain>
        <plasmid evidence="2">pnfsy03</plasmid>
    </source>
</reference>
<dbReference type="Proteomes" id="UP000232003">
    <property type="component" value="Plasmid pNFSY03"/>
</dbReference>
<name>A0A2K8T659_9NOSO</name>
<protein>
    <submittedName>
        <fullName evidence="1">Uncharacterized protein</fullName>
    </submittedName>
</protein>
<keyword evidence="2" id="KW-1185">Reference proteome</keyword>
<proteinExistence type="predicted"/>
<dbReference type="AlphaFoldDB" id="A0A2K8T659"/>
<accession>A0A2K8T659</accession>
<evidence type="ECO:0000313" key="1">
    <source>
        <dbReference type="EMBL" id="AUB43151.1"/>
    </source>
</evidence>
<dbReference type="KEGG" id="nfl:COO91_09322"/>